<accession>A0ABV4R9E2</accession>
<dbReference type="GO" id="GO:0016829">
    <property type="term" value="F:lyase activity"/>
    <property type="evidence" value="ECO:0007669"/>
    <property type="project" value="UniProtKB-KW"/>
</dbReference>
<dbReference type="Pfam" id="PF13714">
    <property type="entry name" value="PEP_mutase"/>
    <property type="match status" value="1"/>
</dbReference>
<organism evidence="2 3">
    <name type="scientific">Actinomadura chokoriensis</name>
    <dbReference type="NCBI Taxonomy" id="454156"/>
    <lineage>
        <taxon>Bacteria</taxon>
        <taxon>Bacillati</taxon>
        <taxon>Actinomycetota</taxon>
        <taxon>Actinomycetes</taxon>
        <taxon>Streptosporangiales</taxon>
        <taxon>Thermomonosporaceae</taxon>
        <taxon>Actinomadura</taxon>
    </lineage>
</organism>
<gene>
    <name evidence="2" type="ORF">SM436_32720</name>
</gene>
<proteinExistence type="predicted"/>
<dbReference type="InterPro" id="IPR039556">
    <property type="entry name" value="ICL/PEPM"/>
</dbReference>
<evidence type="ECO:0000256" key="1">
    <source>
        <dbReference type="SAM" id="MobiDB-lite"/>
    </source>
</evidence>
<evidence type="ECO:0000313" key="3">
    <source>
        <dbReference type="Proteomes" id="UP001569904"/>
    </source>
</evidence>
<dbReference type="Gene3D" id="3.20.20.60">
    <property type="entry name" value="Phosphoenolpyruvate-binding domains"/>
    <property type="match status" value="1"/>
</dbReference>
<dbReference type="SUPFAM" id="SSF51621">
    <property type="entry name" value="Phosphoenolpyruvate/pyruvate domain"/>
    <property type="match status" value="1"/>
</dbReference>
<dbReference type="RefSeq" id="WP_371945499.1">
    <property type="nucleotide sequence ID" value="NZ_JAXCEH010000031.1"/>
</dbReference>
<keyword evidence="2" id="KW-0456">Lyase</keyword>
<dbReference type="InterPro" id="IPR015813">
    <property type="entry name" value="Pyrv/PenolPyrv_kinase-like_dom"/>
</dbReference>
<dbReference type="PANTHER" id="PTHR42905">
    <property type="entry name" value="PHOSPHOENOLPYRUVATE CARBOXYLASE"/>
    <property type="match status" value="1"/>
</dbReference>
<comment type="caution">
    <text evidence="2">The sequence shown here is derived from an EMBL/GenBank/DDBJ whole genome shotgun (WGS) entry which is preliminary data.</text>
</comment>
<sequence>MRFRDLHFRDRPLVLPNAWDFASGAALVQAGFPAIGTTSLGVAAAAGKPDATGGTREETLALARALSRLPVPVTVDVEGGFSDRAADVAGLVAELASLGIAGINLEDGRPDGTLAPLDHQTAVIAAVKRAAPGVFLNARTDTFWLGVPDREETLRRARAFAAAGADGVFVPGIVEDADIRAVLEAAGVPLNVLYLPGRTEYSRLARLGVHRVSTGSLLFRTALQATVAAALDVTGEDGSRPAPSYGDVQRLVGDR</sequence>
<protein>
    <submittedName>
        <fullName evidence="2">Isocitrate lyase/phosphoenolpyruvate mutase family protein</fullName>
    </submittedName>
</protein>
<evidence type="ECO:0000313" key="2">
    <source>
        <dbReference type="EMBL" id="MFA1558478.1"/>
    </source>
</evidence>
<reference evidence="2 3" key="1">
    <citation type="submission" date="2023-11" db="EMBL/GenBank/DDBJ databases">
        <title>Actinomadura monticuli sp. nov., isolated from volcanic ash.</title>
        <authorList>
            <person name="Lee S.D."/>
            <person name="Yang H."/>
            <person name="Kim I.S."/>
        </authorList>
    </citation>
    <scope>NUCLEOTIDE SEQUENCE [LARGE SCALE GENOMIC DNA]</scope>
    <source>
        <strain evidence="2 3">DSM 45346</strain>
    </source>
</reference>
<dbReference type="PANTHER" id="PTHR42905:SF16">
    <property type="entry name" value="CARBOXYPHOSPHONOENOLPYRUVATE PHOSPHONOMUTASE-LIKE PROTEIN (AFU_ORTHOLOGUE AFUA_5G07230)"/>
    <property type="match status" value="1"/>
</dbReference>
<dbReference type="EMBL" id="JAXCEH010000031">
    <property type="protein sequence ID" value="MFA1558478.1"/>
    <property type="molecule type" value="Genomic_DNA"/>
</dbReference>
<dbReference type="Proteomes" id="UP001569904">
    <property type="component" value="Unassembled WGS sequence"/>
</dbReference>
<keyword evidence="3" id="KW-1185">Reference proteome</keyword>
<dbReference type="InterPro" id="IPR040442">
    <property type="entry name" value="Pyrv_kinase-like_dom_sf"/>
</dbReference>
<name>A0ABV4R9E2_9ACTN</name>
<feature type="region of interest" description="Disordered" evidence="1">
    <location>
        <begin position="235"/>
        <end position="255"/>
    </location>
</feature>
<dbReference type="CDD" id="cd00377">
    <property type="entry name" value="ICL_PEPM"/>
    <property type="match status" value="1"/>
</dbReference>